<organism evidence="1 2">
    <name type="scientific">Tanacetum coccineum</name>
    <dbReference type="NCBI Taxonomy" id="301880"/>
    <lineage>
        <taxon>Eukaryota</taxon>
        <taxon>Viridiplantae</taxon>
        <taxon>Streptophyta</taxon>
        <taxon>Embryophyta</taxon>
        <taxon>Tracheophyta</taxon>
        <taxon>Spermatophyta</taxon>
        <taxon>Magnoliopsida</taxon>
        <taxon>eudicotyledons</taxon>
        <taxon>Gunneridae</taxon>
        <taxon>Pentapetalae</taxon>
        <taxon>asterids</taxon>
        <taxon>campanulids</taxon>
        <taxon>Asterales</taxon>
        <taxon>Asteraceae</taxon>
        <taxon>Asteroideae</taxon>
        <taxon>Anthemideae</taxon>
        <taxon>Anthemidinae</taxon>
        <taxon>Tanacetum</taxon>
    </lineage>
</organism>
<keyword evidence="2" id="KW-1185">Reference proteome</keyword>
<accession>A0ABQ5ELW0</accession>
<dbReference type="Proteomes" id="UP001151760">
    <property type="component" value="Unassembled WGS sequence"/>
</dbReference>
<gene>
    <name evidence="1" type="ORF">Tco_0978058</name>
</gene>
<dbReference type="EMBL" id="BQNB010016446">
    <property type="protein sequence ID" value="GJT51901.1"/>
    <property type="molecule type" value="Genomic_DNA"/>
</dbReference>
<reference evidence="1" key="2">
    <citation type="submission" date="2022-01" db="EMBL/GenBank/DDBJ databases">
        <authorList>
            <person name="Yamashiro T."/>
            <person name="Shiraishi A."/>
            <person name="Satake H."/>
            <person name="Nakayama K."/>
        </authorList>
    </citation>
    <scope>NUCLEOTIDE SEQUENCE</scope>
</reference>
<evidence type="ECO:0000313" key="2">
    <source>
        <dbReference type="Proteomes" id="UP001151760"/>
    </source>
</evidence>
<protein>
    <submittedName>
        <fullName evidence="1">Uncharacterized protein</fullName>
    </submittedName>
</protein>
<comment type="caution">
    <text evidence="1">The sequence shown here is derived from an EMBL/GenBank/DDBJ whole genome shotgun (WGS) entry which is preliminary data.</text>
</comment>
<sequence length="100" mass="12148">MLDDIWENFRKVQGDNTYWWHDQKSKEEERQKLGINIEEYDPPMVHVETFKVKRHSFDTSQSFIRVTKELLDALPIGRENGSRFRDMIRKEVDSGRRIHR</sequence>
<reference evidence="1" key="1">
    <citation type="journal article" date="2022" name="Int. J. Mol. Sci.">
        <title>Draft Genome of Tanacetum Coccineum: Genomic Comparison of Closely Related Tanacetum-Family Plants.</title>
        <authorList>
            <person name="Yamashiro T."/>
            <person name="Shiraishi A."/>
            <person name="Nakayama K."/>
            <person name="Satake H."/>
        </authorList>
    </citation>
    <scope>NUCLEOTIDE SEQUENCE</scope>
</reference>
<proteinExistence type="predicted"/>
<evidence type="ECO:0000313" key="1">
    <source>
        <dbReference type="EMBL" id="GJT51901.1"/>
    </source>
</evidence>
<name>A0ABQ5ELW0_9ASTR</name>